<dbReference type="Gene3D" id="3.40.50.12780">
    <property type="entry name" value="N-terminal domain of ligase-like"/>
    <property type="match status" value="1"/>
</dbReference>
<feature type="domain" description="AMP-binding enzyme C-terminal" evidence="2">
    <location>
        <begin position="292"/>
        <end position="350"/>
    </location>
</feature>
<dbReference type="InterPro" id="IPR042099">
    <property type="entry name" value="ANL_N_sf"/>
</dbReference>
<reference evidence="3 4" key="1">
    <citation type="journal article" date="2014" name="Int. J. Syst. Evol. Microbiol.">
        <title>Complete genome sequence of Corynebacterium casei LMG S-19264T (=DSM 44701T), isolated from a smear-ripened cheese.</title>
        <authorList>
            <consortium name="US DOE Joint Genome Institute (JGI-PGF)"/>
            <person name="Walter F."/>
            <person name="Albersmeier A."/>
            <person name="Kalinowski J."/>
            <person name="Ruckert C."/>
        </authorList>
    </citation>
    <scope>NUCLEOTIDE SEQUENCE [LARGE SCALE GENOMIC DNA]</scope>
    <source>
        <strain evidence="3 4">CGMCC 1.12925</strain>
    </source>
</reference>
<accession>A0A916ZUD0</accession>
<evidence type="ECO:0000259" key="1">
    <source>
        <dbReference type="Pfam" id="PF00501"/>
    </source>
</evidence>
<dbReference type="RefSeq" id="WP_188406212.1">
    <property type="nucleotide sequence ID" value="NZ_BMGL01000008.1"/>
</dbReference>
<evidence type="ECO:0000313" key="4">
    <source>
        <dbReference type="Proteomes" id="UP000599688"/>
    </source>
</evidence>
<proteinExistence type="predicted"/>
<keyword evidence="4" id="KW-1185">Reference proteome</keyword>
<evidence type="ECO:0000313" key="3">
    <source>
        <dbReference type="EMBL" id="GGE14642.1"/>
    </source>
</evidence>
<organism evidence="3 4">
    <name type="scientific">Psychroflexus salis</name>
    <dbReference type="NCBI Taxonomy" id="1526574"/>
    <lineage>
        <taxon>Bacteria</taxon>
        <taxon>Pseudomonadati</taxon>
        <taxon>Bacteroidota</taxon>
        <taxon>Flavobacteriia</taxon>
        <taxon>Flavobacteriales</taxon>
        <taxon>Flavobacteriaceae</taxon>
        <taxon>Psychroflexus</taxon>
    </lineage>
</organism>
<dbReference type="Proteomes" id="UP000599688">
    <property type="component" value="Unassembled WGS sequence"/>
</dbReference>
<sequence length="366" mass="41499">MLDNIIPIHPDFKLNGYHYNETEIYPVAYSFIKEGIEYEELIGNFLLDWFNDNYEQMKLRTSGSTGEVKEMFVHRDKMKNSAIATAKRFKLPAKTKALCCIPANYVAGRMMLIRAMVLGWHLDLVEPKANALAQVEKEYDFAALTPHQLSNSLHKIHFIKKVIVGGAPISESLLKKIQDIPTKVFETYGMTETITHIATRRLNSSTKTKLKPLKALQNVSFTVNDKNCLVVTAPKITDEPVVTRDVVELVDDIRFYWKGRLDNVINSGGVKIHPEQVEKKLQLHIHKPFFIAGVPDENLGEKVVLFVESTNPNEEQAIQETIKEIDTLDKFEVPKQIIVVAEFKKTRTAKVHRSATIKAGISNSVN</sequence>
<dbReference type="AlphaFoldDB" id="A0A916ZUD0"/>
<dbReference type="SUPFAM" id="SSF56801">
    <property type="entry name" value="Acetyl-CoA synthetase-like"/>
    <property type="match status" value="1"/>
</dbReference>
<dbReference type="InterPro" id="IPR045851">
    <property type="entry name" value="AMP-bd_C_sf"/>
</dbReference>
<evidence type="ECO:0000259" key="2">
    <source>
        <dbReference type="Pfam" id="PF13193"/>
    </source>
</evidence>
<gene>
    <name evidence="3" type="primary">menE</name>
    <name evidence="3" type="ORF">GCM10010831_15010</name>
</gene>
<keyword evidence="3" id="KW-0436">Ligase</keyword>
<protein>
    <submittedName>
        <fullName evidence="3">O-succinylbenzoic acid--CoA ligase</fullName>
    </submittedName>
</protein>
<dbReference type="GO" id="GO:0006631">
    <property type="term" value="P:fatty acid metabolic process"/>
    <property type="evidence" value="ECO:0007669"/>
    <property type="project" value="TreeGrafter"/>
</dbReference>
<dbReference type="InterPro" id="IPR000873">
    <property type="entry name" value="AMP-dep_synth/lig_dom"/>
</dbReference>
<name>A0A916ZUD0_9FLAO</name>
<feature type="domain" description="AMP-dependent synthetase/ligase" evidence="1">
    <location>
        <begin position="61"/>
        <end position="208"/>
    </location>
</feature>
<dbReference type="Pfam" id="PF13193">
    <property type="entry name" value="AMP-binding_C"/>
    <property type="match status" value="1"/>
</dbReference>
<comment type="caution">
    <text evidence="3">The sequence shown here is derived from an EMBL/GenBank/DDBJ whole genome shotgun (WGS) entry which is preliminary data.</text>
</comment>
<dbReference type="Gene3D" id="3.30.300.30">
    <property type="match status" value="1"/>
</dbReference>
<dbReference type="InterPro" id="IPR025110">
    <property type="entry name" value="AMP-bd_C"/>
</dbReference>
<dbReference type="GO" id="GO:0031956">
    <property type="term" value="F:medium-chain fatty acid-CoA ligase activity"/>
    <property type="evidence" value="ECO:0007669"/>
    <property type="project" value="TreeGrafter"/>
</dbReference>
<dbReference type="EMBL" id="BMGL01000008">
    <property type="protein sequence ID" value="GGE14642.1"/>
    <property type="molecule type" value="Genomic_DNA"/>
</dbReference>
<dbReference type="PANTHER" id="PTHR43201">
    <property type="entry name" value="ACYL-COA SYNTHETASE"/>
    <property type="match status" value="1"/>
</dbReference>
<dbReference type="PANTHER" id="PTHR43201:SF32">
    <property type="entry name" value="2-SUCCINYLBENZOATE--COA LIGASE, CHLOROPLASTIC_PEROXISOMAL"/>
    <property type="match status" value="1"/>
</dbReference>
<dbReference type="Pfam" id="PF00501">
    <property type="entry name" value="AMP-binding"/>
    <property type="match status" value="1"/>
</dbReference>